<keyword evidence="2" id="KW-1185">Reference proteome</keyword>
<name>A0ACB7S5T7_HYAAI</name>
<comment type="caution">
    <text evidence="1">The sequence shown here is derived from an EMBL/GenBank/DDBJ whole genome shotgun (WGS) entry which is preliminary data.</text>
</comment>
<evidence type="ECO:0000313" key="2">
    <source>
        <dbReference type="Proteomes" id="UP000821845"/>
    </source>
</evidence>
<accession>A0ACB7S5T7</accession>
<organism evidence="1 2">
    <name type="scientific">Hyalomma asiaticum</name>
    <name type="common">Tick</name>
    <dbReference type="NCBI Taxonomy" id="266040"/>
    <lineage>
        <taxon>Eukaryota</taxon>
        <taxon>Metazoa</taxon>
        <taxon>Ecdysozoa</taxon>
        <taxon>Arthropoda</taxon>
        <taxon>Chelicerata</taxon>
        <taxon>Arachnida</taxon>
        <taxon>Acari</taxon>
        <taxon>Parasitiformes</taxon>
        <taxon>Ixodida</taxon>
        <taxon>Ixodoidea</taxon>
        <taxon>Ixodidae</taxon>
        <taxon>Hyalomminae</taxon>
        <taxon>Hyalomma</taxon>
    </lineage>
</organism>
<gene>
    <name evidence="1" type="ORF">HPB50_023402</name>
</gene>
<proteinExistence type="predicted"/>
<reference evidence="1" key="1">
    <citation type="submission" date="2020-05" db="EMBL/GenBank/DDBJ databases">
        <title>Large-scale comparative analyses of tick genomes elucidate their genetic diversity and vector capacities.</title>
        <authorList>
            <person name="Jia N."/>
            <person name="Wang J."/>
            <person name="Shi W."/>
            <person name="Du L."/>
            <person name="Sun Y."/>
            <person name="Zhan W."/>
            <person name="Jiang J."/>
            <person name="Wang Q."/>
            <person name="Zhang B."/>
            <person name="Ji P."/>
            <person name="Sakyi L.B."/>
            <person name="Cui X."/>
            <person name="Yuan T."/>
            <person name="Jiang B."/>
            <person name="Yang W."/>
            <person name="Lam T.T.-Y."/>
            <person name="Chang Q."/>
            <person name="Ding S."/>
            <person name="Wang X."/>
            <person name="Zhu J."/>
            <person name="Ruan X."/>
            <person name="Zhao L."/>
            <person name="Wei J."/>
            <person name="Que T."/>
            <person name="Du C."/>
            <person name="Cheng J."/>
            <person name="Dai P."/>
            <person name="Han X."/>
            <person name="Huang E."/>
            <person name="Gao Y."/>
            <person name="Liu J."/>
            <person name="Shao H."/>
            <person name="Ye R."/>
            <person name="Li L."/>
            <person name="Wei W."/>
            <person name="Wang X."/>
            <person name="Wang C."/>
            <person name="Yang T."/>
            <person name="Huo Q."/>
            <person name="Li W."/>
            <person name="Guo W."/>
            <person name="Chen H."/>
            <person name="Zhou L."/>
            <person name="Ni X."/>
            <person name="Tian J."/>
            <person name="Zhou Y."/>
            <person name="Sheng Y."/>
            <person name="Liu T."/>
            <person name="Pan Y."/>
            <person name="Xia L."/>
            <person name="Li J."/>
            <person name="Zhao F."/>
            <person name="Cao W."/>
        </authorList>
    </citation>
    <scope>NUCLEOTIDE SEQUENCE</scope>
    <source>
        <strain evidence="1">Hyas-2018</strain>
    </source>
</reference>
<protein>
    <submittedName>
        <fullName evidence="1">Uncharacterized protein</fullName>
    </submittedName>
</protein>
<sequence>MLHPNTQTSAARKRARTHTHPRAPVGIQIYERLLRPRNGLMTARRCGKAAATAARDGPPEIREKRRWCALAHISAAACGGTADTTYIEADSRGPPDSVIVPLSSPAAPLCPRRTPKRDSLPPINEMREPIDTSRIPVQGNAFSKLLWSQYEEYQASLQRVVLPVLRDKEARDAQFVTLCKMSRGAVKYTLHDFLHQPARRLPNLSGRSGGSGGRPNYDAARRRNSARPLHGSGRPERPGRVSAIEPGNRSCPDSHPSETASTLRELRGECWPWWWLARLVAWAAASSKRGCIRPADHVDPGT</sequence>
<evidence type="ECO:0000313" key="1">
    <source>
        <dbReference type="EMBL" id="KAH6929104.1"/>
    </source>
</evidence>
<dbReference type="Proteomes" id="UP000821845">
    <property type="component" value="Chromosome 6"/>
</dbReference>
<dbReference type="EMBL" id="CM023486">
    <property type="protein sequence ID" value="KAH6929104.1"/>
    <property type="molecule type" value="Genomic_DNA"/>
</dbReference>